<keyword evidence="1" id="KW-0547">Nucleotide-binding</keyword>
<keyword evidence="1" id="KW-0233">DNA recombination</keyword>
<dbReference type="GO" id="GO:0006310">
    <property type="term" value="P:DNA recombination"/>
    <property type="evidence" value="ECO:0007669"/>
    <property type="project" value="UniProtKB-KW"/>
</dbReference>
<dbReference type="InterPro" id="IPR027417">
    <property type="entry name" value="P-loop_NTPase"/>
</dbReference>
<dbReference type="InterPro" id="IPR025476">
    <property type="entry name" value="Helitron_helicase-like"/>
</dbReference>
<comment type="similarity">
    <text evidence="1">Belongs to the helicase family.</text>
</comment>
<evidence type="ECO:0000259" key="3">
    <source>
        <dbReference type="Pfam" id="PF05970"/>
    </source>
</evidence>
<dbReference type="GO" id="GO:0000723">
    <property type="term" value="P:telomere maintenance"/>
    <property type="evidence" value="ECO:0007669"/>
    <property type="project" value="InterPro"/>
</dbReference>
<dbReference type="Pfam" id="PF05970">
    <property type="entry name" value="PIF1"/>
    <property type="match status" value="1"/>
</dbReference>
<dbReference type="InterPro" id="IPR010285">
    <property type="entry name" value="DNA_helicase_pif1-like_DEAD"/>
</dbReference>
<organism evidence="6 7">
    <name type="scientific">Daphnia magna</name>
    <dbReference type="NCBI Taxonomy" id="35525"/>
    <lineage>
        <taxon>Eukaryota</taxon>
        <taxon>Metazoa</taxon>
        <taxon>Ecdysozoa</taxon>
        <taxon>Arthropoda</taxon>
        <taxon>Crustacea</taxon>
        <taxon>Branchiopoda</taxon>
        <taxon>Diplostraca</taxon>
        <taxon>Cladocera</taxon>
        <taxon>Anomopoda</taxon>
        <taxon>Daphniidae</taxon>
        <taxon>Daphnia</taxon>
    </lineage>
</organism>
<dbReference type="CDD" id="cd18809">
    <property type="entry name" value="SF1_C_RecD"/>
    <property type="match status" value="1"/>
</dbReference>
<name>A0A162Q8U5_9CRUS</name>
<dbReference type="GO" id="GO:0005524">
    <property type="term" value="F:ATP binding"/>
    <property type="evidence" value="ECO:0007669"/>
    <property type="project" value="UniProtKB-KW"/>
</dbReference>
<dbReference type="GO" id="GO:0006281">
    <property type="term" value="P:DNA repair"/>
    <property type="evidence" value="ECO:0007669"/>
    <property type="project" value="UniProtKB-KW"/>
</dbReference>
<dbReference type="Pfam" id="PF14214">
    <property type="entry name" value="Helitron_like_N"/>
    <property type="match status" value="1"/>
</dbReference>
<feature type="compositionally biased region" description="Acidic residues" evidence="2">
    <location>
        <begin position="68"/>
        <end position="90"/>
    </location>
</feature>
<dbReference type="PANTHER" id="PTHR10492">
    <property type="match status" value="1"/>
</dbReference>
<reference evidence="6 7" key="1">
    <citation type="submission" date="2016-03" db="EMBL/GenBank/DDBJ databases">
        <title>EvidentialGene: Evidence-directed Construction of Genes on Genomes.</title>
        <authorList>
            <person name="Gilbert D.G."/>
            <person name="Choi J.-H."/>
            <person name="Mockaitis K."/>
            <person name="Colbourne J."/>
            <person name="Pfrender M."/>
        </authorList>
    </citation>
    <scope>NUCLEOTIDE SEQUENCE [LARGE SCALE GENOMIC DNA]</scope>
    <source>
        <strain evidence="6 7">Xinb3</strain>
        <tissue evidence="6">Complete organism</tissue>
    </source>
</reference>
<dbReference type="GO" id="GO:0016887">
    <property type="term" value="F:ATP hydrolysis activity"/>
    <property type="evidence" value="ECO:0007669"/>
    <property type="project" value="RHEA"/>
</dbReference>
<dbReference type="SUPFAM" id="SSF52540">
    <property type="entry name" value="P-loop containing nucleoside triphosphate hydrolases"/>
    <property type="match status" value="2"/>
</dbReference>
<comment type="cofactor">
    <cofactor evidence="1">
        <name>Mg(2+)</name>
        <dbReference type="ChEBI" id="CHEBI:18420"/>
    </cofactor>
</comment>
<comment type="caution">
    <text evidence="6">The sequence shown here is derived from an EMBL/GenBank/DDBJ whole genome shotgun (WGS) entry which is preliminary data.</text>
</comment>
<dbReference type="EMBL" id="LRGB01000378">
    <property type="protein sequence ID" value="KZS19466.1"/>
    <property type="molecule type" value="Genomic_DNA"/>
</dbReference>
<proteinExistence type="inferred from homology"/>
<comment type="catalytic activity">
    <reaction evidence="1">
        <text>ATP + H2O = ADP + phosphate + H(+)</text>
        <dbReference type="Rhea" id="RHEA:13065"/>
        <dbReference type="ChEBI" id="CHEBI:15377"/>
        <dbReference type="ChEBI" id="CHEBI:15378"/>
        <dbReference type="ChEBI" id="CHEBI:30616"/>
        <dbReference type="ChEBI" id="CHEBI:43474"/>
        <dbReference type="ChEBI" id="CHEBI:456216"/>
        <dbReference type="EC" id="5.6.2.3"/>
    </reaction>
</comment>
<dbReference type="Pfam" id="PF21530">
    <property type="entry name" value="Pif1_2B_dom"/>
    <property type="match status" value="1"/>
</dbReference>
<dbReference type="STRING" id="35525.A0A162Q8U5"/>
<dbReference type="FunFam" id="3.40.50.300:FF:002884">
    <property type="entry name" value="ATP-dependent DNA helicase"/>
    <property type="match status" value="1"/>
</dbReference>
<dbReference type="Proteomes" id="UP000076858">
    <property type="component" value="Unassembled WGS sequence"/>
</dbReference>
<feature type="compositionally biased region" description="Basic and acidic residues" evidence="2">
    <location>
        <begin position="52"/>
        <end position="63"/>
    </location>
</feature>
<feature type="domain" description="Helitron helicase-like" evidence="4">
    <location>
        <begin position="118"/>
        <end position="261"/>
    </location>
</feature>
<evidence type="ECO:0000256" key="1">
    <source>
        <dbReference type="RuleBase" id="RU363044"/>
    </source>
</evidence>
<dbReference type="AlphaFoldDB" id="A0A162Q8U5"/>
<dbReference type="InterPro" id="IPR049163">
    <property type="entry name" value="Pif1-like_2B_dom"/>
</dbReference>
<dbReference type="PANTHER" id="PTHR10492:SF57">
    <property type="entry name" value="ATP-DEPENDENT DNA HELICASE"/>
    <property type="match status" value="1"/>
</dbReference>
<keyword evidence="1" id="KW-0067">ATP-binding</keyword>
<keyword evidence="1 6" id="KW-0347">Helicase</keyword>
<dbReference type="GO" id="GO:0043139">
    <property type="term" value="F:5'-3' DNA helicase activity"/>
    <property type="evidence" value="ECO:0007669"/>
    <property type="project" value="UniProtKB-EC"/>
</dbReference>
<feature type="domain" description="DNA helicase Pif1-like 2B" evidence="5">
    <location>
        <begin position="678"/>
        <end position="723"/>
    </location>
</feature>
<gene>
    <name evidence="6" type="ORF">APZ42_014080</name>
</gene>
<sequence>MCDPMTYPLLFPNGDDGWHVNMPYTISTRREREQGAAREMDVDEEKEITITRRNEILRLENPPKETLGGDDEPVEQPEPEPEEQFDDDENYPQRLNRGGGKRKWVTQCEFYSFLVSIRDYFNIVLAGGPLTQQWIVDSYVEMEANRVKYIREHQAELHVAQLDRLLDYINNRAERENLMFGSFHVLPSSFIESPRAMKQAYQDAMAICGKFGKPVFFLTFTCNPKWREITANTPSHLSASDRPDIVARVFQQKKNEISKAWIAEIVERCEIVERDAPRTVEDVDAMICAEIPYRTTYPRLYKIVMAHMIHGPCRLINKKSPCMDGDRCSKSFSKQYSQETIVNDNGYPTYRRRDNGIVHRLKRGQTDFQVDNRTSYQTMEDLSLPVPDFYLINQLVEAQMEENNEYTQREKRLMGEMMLAQLNVGQRAAFDQIMAAVNVTNNLHPRQYFLDGPGGTGKPFLYNTLITVLQGKGKQVIAVASTGIASTFLLDGTTYHSQNASLIISDEATMKTNHALDAINHLFQTVIKNRVNPFGGKVLLLGGDLRQCLPVVRHGNRVKVIEATITKNATRPLFRQLRLVQNMADGSQDFADRLIQLGNGSLAPTPRLNDPDLIKIPQDLLNIRTNLIENVFGDPTDLLNEGVKEQIIGEIPSALKVCKSIDTIDSEDPEEISNYPPEILNTFNVSGLPPHQLKLKIGAIVILLKNIDSRQGLCNGTRLIIKALSGNLIVAEITAGKHKGHNVFLPRMSMPPTDSDLPFKLKRLQFPVLVAFAMTINKSHGQTFERVGIYLPESVFSHGQLYVAFSRATSREGVKVQCEETEKQVKLLRNIPQITEQDKNKVFTKNIVFREVLLQEQLEPKKKPLKITAHVITTTTKKRGTKFRLGLRTK</sequence>
<dbReference type="Gene3D" id="3.40.50.300">
    <property type="entry name" value="P-loop containing nucleotide triphosphate hydrolases"/>
    <property type="match status" value="2"/>
</dbReference>
<keyword evidence="1" id="KW-0378">Hydrolase</keyword>
<dbReference type="EC" id="5.6.2.3" evidence="1"/>
<keyword evidence="1" id="KW-0234">DNA repair</keyword>
<keyword evidence="1" id="KW-0227">DNA damage</keyword>
<evidence type="ECO:0000313" key="6">
    <source>
        <dbReference type="EMBL" id="KZS19466.1"/>
    </source>
</evidence>
<evidence type="ECO:0000256" key="2">
    <source>
        <dbReference type="SAM" id="MobiDB-lite"/>
    </source>
</evidence>
<evidence type="ECO:0000313" key="7">
    <source>
        <dbReference type="Proteomes" id="UP000076858"/>
    </source>
</evidence>
<feature type="domain" description="DNA helicase Pif1-like DEAD-box helicase" evidence="3">
    <location>
        <begin position="498"/>
        <end position="601"/>
    </location>
</feature>
<protein>
    <recommendedName>
        <fullName evidence="1">ATP-dependent DNA helicase</fullName>
        <ecNumber evidence="1">5.6.2.3</ecNumber>
    </recommendedName>
</protein>
<keyword evidence="7" id="KW-1185">Reference proteome</keyword>
<feature type="region of interest" description="Disordered" evidence="2">
    <location>
        <begin position="52"/>
        <end position="98"/>
    </location>
</feature>
<dbReference type="OrthoDB" id="1728974at2759"/>
<evidence type="ECO:0000259" key="5">
    <source>
        <dbReference type="Pfam" id="PF21530"/>
    </source>
</evidence>
<accession>A0A162Q8U5</accession>
<evidence type="ECO:0000259" key="4">
    <source>
        <dbReference type="Pfam" id="PF14214"/>
    </source>
</evidence>